<reference evidence="2 3" key="1">
    <citation type="submission" date="2022-08" db="EMBL/GenBank/DDBJ databases">
        <title>Aerococcaceae sp. nov isolated from spoiled eye mask.</title>
        <authorList>
            <person name="Zhou G."/>
            <person name="Xie X.-B."/>
            <person name="Shi Q.-S."/>
            <person name="Wang Y.-S."/>
            <person name="Wen X."/>
            <person name="Peng H."/>
            <person name="Yang X.-J."/>
            <person name="Tao H.-B."/>
            <person name="Huang X.-M."/>
        </authorList>
    </citation>
    <scope>NUCLEOTIDE SEQUENCE [LARGE SCALE GENOMIC DNA]</scope>
    <source>
        <strain evidence="3">DM20194951</strain>
    </source>
</reference>
<proteinExistence type="predicted"/>
<dbReference type="InterPro" id="IPR000182">
    <property type="entry name" value="GNAT_dom"/>
</dbReference>
<evidence type="ECO:0000313" key="3">
    <source>
        <dbReference type="Proteomes" id="UP001315967"/>
    </source>
</evidence>
<dbReference type="RefSeq" id="WP_313792239.1">
    <property type="nucleotide sequence ID" value="NZ_CP102453.1"/>
</dbReference>
<dbReference type="Gene3D" id="3.40.630.30">
    <property type="match status" value="1"/>
</dbReference>
<dbReference type="CDD" id="cd04301">
    <property type="entry name" value="NAT_SF"/>
    <property type="match status" value="1"/>
</dbReference>
<gene>
    <name evidence="2" type="ORF">NRE15_07360</name>
</gene>
<keyword evidence="3" id="KW-1185">Reference proteome</keyword>
<dbReference type="Proteomes" id="UP001315967">
    <property type="component" value="Chromosome"/>
</dbReference>
<name>A0ABY5P296_9LACT</name>
<accession>A0ABY5P296</accession>
<dbReference type="EMBL" id="CP102453">
    <property type="protein sequence ID" value="UUX32740.1"/>
    <property type="molecule type" value="Genomic_DNA"/>
</dbReference>
<evidence type="ECO:0000259" key="1">
    <source>
        <dbReference type="Pfam" id="PF00583"/>
    </source>
</evidence>
<protein>
    <submittedName>
        <fullName evidence="2">GNAT family N-acetyltransferase</fullName>
    </submittedName>
</protein>
<evidence type="ECO:0000313" key="2">
    <source>
        <dbReference type="EMBL" id="UUX32740.1"/>
    </source>
</evidence>
<sequence length="157" mass="17639">MIQFKTVTRDNFKAIIHLKVAPEQEEFVATNLFSLAQSYVALLNDPVPPMSFGIYEEDTLVGFIMMVYTAAEDNEFADEAIYSIDRFMMGEAFQNKGLGRKAFAEALNYLKTLPHGPATAIYTSYEPDNHVAKNLYAQFGFIEFAEDAGESVARLEL</sequence>
<dbReference type="Pfam" id="PF00583">
    <property type="entry name" value="Acetyltransf_1"/>
    <property type="match status" value="1"/>
</dbReference>
<dbReference type="InterPro" id="IPR016181">
    <property type="entry name" value="Acyl_CoA_acyltransferase"/>
</dbReference>
<dbReference type="SUPFAM" id="SSF55729">
    <property type="entry name" value="Acyl-CoA N-acyltransferases (Nat)"/>
    <property type="match status" value="1"/>
</dbReference>
<feature type="domain" description="N-acetyltransferase" evidence="1">
    <location>
        <begin position="41"/>
        <end position="141"/>
    </location>
</feature>
<dbReference type="Gene3D" id="1.10.287.900">
    <property type="entry name" value="The crystal structure of the spermine/spermidine acetyltransferase from enterococcus faecali"/>
    <property type="match status" value="1"/>
</dbReference>
<dbReference type="InterPro" id="IPR027455">
    <property type="entry name" value="Sper_AcTfrase_N"/>
</dbReference>
<organism evidence="2 3">
    <name type="scientific">Fundicoccus culcitae</name>
    <dbReference type="NCBI Taxonomy" id="2969821"/>
    <lineage>
        <taxon>Bacteria</taxon>
        <taxon>Bacillati</taxon>
        <taxon>Bacillota</taxon>
        <taxon>Bacilli</taxon>
        <taxon>Lactobacillales</taxon>
        <taxon>Aerococcaceae</taxon>
        <taxon>Fundicoccus</taxon>
    </lineage>
</organism>